<feature type="compositionally biased region" description="Low complexity" evidence="1">
    <location>
        <begin position="51"/>
        <end position="64"/>
    </location>
</feature>
<protein>
    <submittedName>
        <fullName evidence="3">DUF3060 domain-containing protein</fullName>
    </submittedName>
</protein>
<evidence type="ECO:0000256" key="2">
    <source>
        <dbReference type="SAM" id="SignalP"/>
    </source>
</evidence>
<feature type="signal peptide" evidence="2">
    <location>
        <begin position="1"/>
        <end position="20"/>
    </location>
</feature>
<feature type="region of interest" description="Disordered" evidence="1">
    <location>
        <begin position="30"/>
        <end position="73"/>
    </location>
</feature>
<accession>A0A5N8VYF6</accession>
<keyword evidence="4" id="KW-1185">Reference proteome</keyword>
<reference evidence="3 4" key="1">
    <citation type="submission" date="2019-07" db="EMBL/GenBank/DDBJ databases">
        <title>New species of Amycolatopsis and Streptomyces.</title>
        <authorList>
            <person name="Duangmal K."/>
            <person name="Teo W.F.A."/>
            <person name="Lipun K."/>
        </authorList>
    </citation>
    <scope>NUCLEOTIDE SEQUENCE [LARGE SCALE GENOMIC DNA]</scope>
    <source>
        <strain evidence="3 4">TISTR 2346</strain>
    </source>
</reference>
<comment type="caution">
    <text evidence="3">The sequence shown here is derived from an EMBL/GenBank/DDBJ whole genome shotgun (WGS) entry which is preliminary data.</text>
</comment>
<organism evidence="3 4">
    <name type="scientific">Streptomyces phyllanthi</name>
    <dbReference type="NCBI Taxonomy" id="1803180"/>
    <lineage>
        <taxon>Bacteria</taxon>
        <taxon>Bacillati</taxon>
        <taxon>Actinomycetota</taxon>
        <taxon>Actinomycetes</taxon>
        <taxon>Kitasatosporales</taxon>
        <taxon>Streptomycetaceae</taxon>
        <taxon>Streptomyces</taxon>
    </lineage>
</organism>
<dbReference type="PROSITE" id="PS51257">
    <property type="entry name" value="PROKAR_LIPOPROTEIN"/>
    <property type="match status" value="1"/>
</dbReference>
<dbReference type="AlphaFoldDB" id="A0A5N8VYF6"/>
<keyword evidence="2" id="KW-0732">Signal</keyword>
<feature type="compositionally biased region" description="Polar residues" evidence="1">
    <location>
        <begin position="30"/>
        <end position="40"/>
    </location>
</feature>
<dbReference type="Pfam" id="PF11259">
    <property type="entry name" value="DUF3060"/>
    <property type="match status" value="1"/>
</dbReference>
<evidence type="ECO:0000256" key="1">
    <source>
        <dbReference type="SAM" id="MobiDB-lite"/>
    </source>
</evidence>
<evidence type="ECO:0000313" key="3">
    <source>
        <dbReference type="EMBL" id="MPY39852.1"/>
    </source>
</evidence>
<proteinExistence type="predicted"/>
<sequence length="184" mass="18672">MRLSTLLPAATVTLALTALTGCSVDVNTPATGTATSQSPTAGVKDADTDTDSPTPSSPATPSDTKQLRFSGTNVKESADCTGRDVTADIDAGALILEGQCGTITIIGASSAVVVEFAEAIKIDGDANEVTVRTAGSITVKGMTNFVSWVRAADGDQPEVVGEGDYNQVAQVGEAQYEKAASSVK</sequence>
<evidence type="ECO:0000313" key="4">
    <source>
        <dbReference type="Proteomes" id="UP000326979"/>
    </source>
</evidence>
<dbReference type="Proteomes" id="UP000326979">
    <property type="component" value="Unassembled WGS sequence"/>
</dbReference>
<feature type="chain" id="PRO_5039355005" evidence="2">
    <location>
        <begin position="21"/>
        <end position="184"/>
    </location>
</feature>
<dbReference type="EMBL" id="VJZE01000034">
    <property type="protein sequence ID" value="MPY39852.1"/>
    <property type="molecule type" value="Genomic_DNA"/>
</dbReference>
<dbReference type="RefSeq" id="WP_152781755.1">
    <property type="nucleotide sequence ID" value="NZ_BAABEQ010000039.1"/>
</dbReference>
<name>A0A5N8VYF6_9ACTN</name>
<gene>
    <name evidence="3" type="ORF">FNH04_07935</name>
</gene>
<dbReference type="InterPro" id="IPR021417">
    <property type="entry name" value="DUF3060"/>
</dbReference>